<accession>A0AA46X2V1</accession>
<evidence type="ECO:0000313" key="2">
    <source>
        <dbReference type="EMBL" id="UZG50855.1"/>
    </source>
</evidence>
<dbReference type="AlphaFoldDB" id="A0AA46X2V1"/>
<protein>
    <recommendedName>
        <fullName evidence="1">DUF7683 domain-containing protein</fullName>
    </recommendedName>
</protein>
<feature type="domain" description="DUF7683" evidence="1">
    <location>
        <begin position="5"/>
        <end position="74"/>
    </location>
</feature>
<dbReference type="Proteomes" id="UP001164244">
    <property type="component" value="Chromosome"/>
</dbReference>
<dbReference type="KEGG" id="vrg:OKW85_09205"/>
<dbReference type="EMBL" id="CP110418">
    <property type="protein sequence ID" value="UZG50855.1"/>
    <property type="molecule type" value="Genomic_DNA"/>
</dbReference>
<dbReference type="RefSeq" id="WP_265138021.1">
    <property type="nucleotide sequence ID" value="NZ_CP110418.1"/>
</dbReference>
<name>A0AA46X2V1_9FIRM</name>
<reference evidence="2" key="1">
    <citation type="submission" date="2022-11" db="EMBL/GenBank/DDBJ databases">
        <title>Complete genome sequence of Veillonella rogosae KCOM 3468 isolated from human Subgingival dental plaque of Chronic peridontitis Lesion.</title>
        <authorList>
            <person name="Park S.-N."/>
            <person name="Lim Y.K."/>
            <person name="Kook J.-K."/>
        </authorList>
    </citation>
    <scope>NUCLEOTIDE SEQUENCE</scope>
    <source>
        <strain evidence="2">KCOM 3468</strain>
    </source>
</reference>
<gene>
    <name evidence="2" type="ORF">OKW85_09205</name>
</gene>
<dbReference type="Pfam" id="PF24731">
    <property type="entry name" value="DUF7683"/>
    <property type="match status" value="1"/>
</dbReference>
<evidence type="ECO:0000313" key="3">
    <source>
        <dbReference type="Proteomes" id="UP001164244"/>
    </source>
</evidence>
<sequence length="86" mass="10521">MKKNIRFISKFEKNGEKFIEVIHFKNEPPLNFLQKIFHETSPMYEEYWISNEVAKVIEPYLCEKLDINNYDYFLSCEEENISYLKE</sequence>
<proteinExistence type="predicted"/>
<organism evidence="2 3">
    <name type="scientific">Veillonella rogosae</name>
    <dbReference type="NCBI Taxonomy" id="423477"/>
    <lineage>
        <taxon>Bacteria</taxon>
        <taxon>Bacillati</taxon>
        <taxon>Bacillota</taxon>
        <taxon>Negativicutes</taxon>
        <taxon>Veillonellales</taxon>
        <taxon>Veillonellaceae</taxon>
        <taxon>Veillonella</taxon>
    </lineage>
</organism>
<dbReference type="InterPro" id="IPR056100">
    <property type="entry name" value="DUF7683"/>
</dbReference>
<evidence type="ECO:0000259" key="1">
    <source>
        <dbReference type="Pfam" id="PF24731"/>
    </source>
</evidence>